<evidence type="ECO:0000313" key="26">
    <source>
        <dbReference type="Proteomes" id="UP000224567"/>
    </source>
</evidence>
<dbReference type="InterPro" id="IPR021109">
    <property type="entry name" value="Peptidase_aspartic_dom_sf"/>
</dbReference>
<keyword evidence="13" id="KW-0560">Oxidoreductase</keyword>
<evidence type="ECO:0000256" key="8">
    <source>
        <dbReference type="ARBA" id="ARBA00022722"/>
    </source>
</evidence>
<keyword evidence="26" id="KW-1185">Reference proteome</keyword>
<dbReference type="InterPro" id="IPR002016">
    <property type="entry name" value="Haem_peroxidase"/>
</dbReference>
<dbReference type="EC" id="1.11.1.7" evidence="3"/>
<evidence type="ECO:0000256" key="6">
    <source>
        <dbReference type="ARBA" id="ARBA00022679"/>
    </source>
</evidence>
<feature type="compositionally biased region" description="Polar residues" evidence="22">
    <location>
        <begin position="300"/>
        <end position="317"/>
    </location>
</feature>
<dbReference type="PRINTS" id="PR00458">
    <property type="entry name" value="PEROXIDASE"/>
</dbReference>
<evidence type="ECO:0000256" key="10">
    <source>
        <dbReference type="ARBA" id="ARBA00022759"/>
    </source>
</evidence>
<keyword evidence="8" id="KW-0540">Nuclease</keyword>
<dbReference type="PANTHER" id="PTHR31388">
    <property type="entry name" value="PEROXIDASE 72-RELATED"/>
    <property type="match status" value="1"/>
</dbReference>
<dbReference type="InterPro" id="IPR041373">
    <property type="entry name" value="RT_RNaseH"/>
</dbReference>
<evidence type="ECO:0000256" key="5">
    <source>
        <dbReference type="ARBA" id="ARBA00022617"/>
    </source>
</evidence>
<dbReference type="EMBL" id="MLFT02000003">
    <property type="protein sequence ID" value="PHT54216.1"/>
    <property type="molecule type" value="Genomic_DNA"/>
</dbReference>
<reference evidence="26" key="2">
    <citation type="journal article" date="2017" name="J. Anim. Genet.">
        <title>Multiple reference genome sequences of hot pepper reveal the massive evolution of plant disease resistance genes by retroduplication.</title>
        <authorList>
            <person name="Kim S."/>
            <person name="Park J."/>
            <person name="Yeom S.-I."/>
            <person name="Kim Y.-M."/>
            <person name="Seo E."/>
            <person name="Kim K.-T."/>
            <person name="Kim M.-S."/>
            <person name="Lee J.M."/>
            <person name="Cheong K."/>
            <person name="Shin H.-S."/>
            <person name="Kim S.-B."/>
            <person name="Han K."/>
            <person name="Lee J."/>
            <person name="Park M."/>
            <person name="Lee H.-A."/>
            <person name="Lee H.-Y."/>
            <person name="Lee Y."/>
            <person name="Oh S."/>
            <person name="Lee J.H."/>
            <person name="Choi E."/>
            <person name="Choi E."/>
            <person name="Lee S.E."/>
            <person name="Jeon J."/>
            <person name="Kim H."/>
            <person name="Choi G."/>
            <person name="Song H."/>
            <person name="Lee J."/>
            <person name="Lee S.-C."/>
            <person name="Kwon J.-K."/>
            <person name="Lee H.-Y."/>
            <person name="Koo N."/>
            <person name="Hong Y."/>
            <person name="Kim R.W."/>
            <person name="Kang W.-H."/>
            <person name="Huh J.H."/>
            <person name="Kang B.-C."/>
            <person name="Yang T.-J."/>
            <person name="Lee Y.-H."/>
            <person name="Bennetzen J.L."/>
            <person name="Choi D."/>
        </authorList>
    </citation>
    <scope>NUCLEOTIDE SEQUENCE [LARGE SCALE GENOMIC DNA]</scope>
    <source>
        <strain evidence="26">cv. PBC81</strain>
    </source>
</reference>
<gene>
    <name evidence="25" type="ORF">CQW23_08678</name>
</gene>
<evidence type="ECO:0000256" key="1">
    <source>
        <dbReference type="ARBA" id="ARBA00000189"/>
    </source>
</evidence>
<dbReference type="InterPro" id="IPR043502">
    <property type="entry name" value="DNA/RNA_pol_sf"/>
</dbReference>
<dbReference type="GO" id="GO:0046872">
    <property type="term" value="F:metal ion binding"/>
    <property type="evidence" value="ECO:0007669"/>
    <property type="project" value="UniProtKB-KW"/>
</dbReference>
<keyword evidence="11" id="KW-0378">Hydrolase</keyword>
<comment type="caution">
    <text evidence="25">The sequence shown here is derived from an EMBL/GenBank/DDBJ whole genome shotgun (WGS) entry which is preliminary data.</text>
</comment>
<dbReference type="GO" id="GO:0003964">
    <property type="term" value="F:RNA-directed DNA polymerase activity"/>
    <property type="evidence" value="ECO:0007669"/>
    <property type="project" value="UniProtKB-KW"/>
</dbReference>
<dbReference type="Gene3D" id="1.10.420.10">
    <property type="entry name" value="Peroxidase, domain 2"/>
    <property type="match status" value="2"/>
</dbReference>
<evidence type="ECO:0000256" key="9">
    <source>
        <dbReference type="ARBA" id="ARBA00022723"/>
    </source>
</evidence>
<evidence type="ECO:0000256" key="20">
    <source>
        <dbReference type="PIRSR" id="PIRSR600823-5"/>
    </source>
</evidence>
<dbReference type="CDD" id="cd09274">
    <property type="entry name" value="RNase_HI_RT_Ty3"/>
    <property type="match status" value="1"/>
</dbReference>
<feature type="compositionally biased region" description="Polar residues" evidence="22">
    <location>
        <begin position="326"/>
        <end position="337"/>
    </location>
</feature>
<reference evidence="25 26" key="1">
    <citation type="journal article" date="2017" name="Genome Biol.">
        <title>New reference genome sequences of hot pepper reveal the massive evolution of plant disease-resistance genes by retroduplication.</title>
        <authorList>
            <person name="Kim S."/>
            <person name="Park J."/>
            <person name="Yeom S.I."/>
            <person name="Kim Y.M."/>
            <person name="Seo E."/>
            <person name="Kim K.T."/>
            <person name="Kim M.S."/>
            <person name="Lee J.M."/>
            <person name="Cheong K."/>
            <person name="Shin H.S."/>
            <person name="Kim S.B."/>
            <person name="Han K."/>
            <person name="Lee J."/>
            <person name="Park M."/>
            <person name="Lee H.A."/>
            <person name="Lee H.Y."/>
            <person name="Lee Y."/>
            <person name="Oh S."/>
            <person name="Lee J.H."/>
            <person name="Choi E."/>
            <person name="Choi E."/>
            <person name="Lee S.E."/>
            <person name="Jeon J."/>
            <person name="Kim H."/>
            <person name="Choi G."/>
            <person name="Song H."/>
            <person name="Lee J."/>
            <person name="Lee S.C."/>
            <person name="Kwon J.K."/>
            <person name="Lee H.Y."/>
            <person name="Koo N."/>
            <person name="Hong Y."/>
            <person name="Kim R.W."/>
            <person name="Kang W.H."/>
            <person name="Huh J.H."/>
            <person name="Kang B.C."/>
            <person name="Yang T.J."/>
            <person name="Lee Y.H."/>
            <person name="Bennetzen J.L."/>
            <person name="Choi D."/>
        </authorList>
    </citation>
    <scope>NUCLEOTIDE SEQUENCE [LARGE SCALE GENOMIC DNA]</scope>
    <source>
        <strain evidence="26">cv. PBC81</strain>
    </source>
</reference>
<keyword evidence="23" id="KW-0732">Signal</keyword>
<dbReference type="PRINTS" id="PR00461">
    <property type="entry name" value="PLPEROXIDASE"/>
</dbReference>
<accession>A0A2G2X9N8</accession>
<evidence type="ECO:0000256" key="13">
    <source>
        <dbReference type="ARBA" id="ARBA00023002"/>
    </source>
</evidence>
<evidence type="ECO:0000256" key="14">
    <source>
        <dbReference type="ARBA" id="ARBA00023004"/>
    </source>
</evidence>
<evidence type="ECO:0000256" key="17">
    <source>
        <dbReference type="PIRSR" id="PIRSR600823-1"/>
    </source>
</evidence>
<feature type="compositionally biased region" description="Basic and acidic residues" evidence="22">
    <location>
        <begin position="465"/>
        <end position="476"/>
    </location>
</feature>
<keyword evidence="12" id="KW-0695">RNA-directed DNA polymerase</keyword>
<dbReference type="PROSITE" id="PS50873">
    <property type="entry name" value="PEROXIDASE_4"/>
    <property type="match status" value="1"/>
</dbReference>
<dbReference type="GO" id="GO:0006979">
    <property type="term" value="P:response to oxidative stress"/>
    <property type="evidence" value="ECO:0007669"/>
    <property type="project" value="InterPro"/>
</dbReference>
<dbReference type="GO" id="GO:0042744">
    <property type="term" value="P:hydrogen peroxide catabolic process"/>
    <property type="evidence" value="ECO:0007669"/>
    <property type="project" value="InterPro"/>
</dbReference>
<feature type="binding site" evidence="19">
    <location>
        <position position="76"/>
    </location>
    <ligand>
        <name>Ca(2+)</name>
        <dbReference type="ChEBI" id="CHEBI:29108"/>
        <label>1</label>
    </ligand>
</feature>
<evidence type="ECO:0000256" key="15">
    <source>
        <dbReference type="ARBA" id="ARBA00023157"/>
    </source>
</evidence>
<dbReference type="AlphaFoldDB" id="A0A2G2X9N8"/>
<feature type="signal peptide" evidence="23">
    <location>
        <begin position="1"/>
        <end position="27"/>
    </location>
</feature>
<evidence type="ECO:0000256" key="4">
    <source>
        <dbReference type="ARBA" id="ARBA00022559"/>
    </source>
</evidence>
<keyword evidence="9 19" id="KW-0479">Metal-binding</keyword>
<evidence type="ECO:0000259" key="24">
    <source>
        <dbReference type="PROSITE" id="PS50873"/>
    </source>
</evidence>
<dbReference type="GO" id="GO:0016787">
    <property type="term" value="F:hydrolase activity"/>
    <property type="evidence" value="ECO:0007669"/>
    <property type="project" value="UniProtKB-KW"/>
</dbReference>
<dbReference type="InterPro" id="IPR056924">
    <property type="entry name" value="SH3_Tf2-1"/>
</dbReference>
<proteinExistence type="inferred from homology"/>
<name>A0A2G2X9N8_CAPBA</name>
<feature type="domain" description="Plant heme peroxidase family profile" evidence="24">
    <location>
        <begin position="28"/>
        <end position="302"/>
    </location>
</feature>
<dbReference type="InterPro" id="IPR010255">
    <property type="entry name" value="Haem_peroxidase_sf"/>
</dbReference>
<dbReference type="SUPFAM" id="SSF48113">
    <property type="entry name" value="Heme-dependent peroxidases"/>
    <property type="match status" value="1"/>
</dbReference>
<dbReference type="SUPFAM" id="SSF56672">
    <property type="entry name" value="DNA/RNA polymerases"/>
    <property type="match status" value="1"/>
</dbReference>
<evidence type="ECO:0000313" key="25">
    <source>
        <dbReference type="EMBL" id="PHT54216.1"/>
    </source>
</evidence>
<keyword evidence="7" id="KW-0548">Nucleotidyltransferase</keyword>
<dbReference type="PANTHER" id="PTHR31388:SF233">
    <property type="entry name" value="PEROXIDASE"/>
    <property type="match status" value="1"/>
</dbReference>
<feature type="chain" id="PRO_5013774044" description="peroxidase" evidence="23">
    <location>
        <begin position="28"/>
        <end position="1274"/>
    </location>
</feature>
<evidence type="ECO:0000256" key="7">
    <source>
        <dbReference type="ARBA" id="ARBA00022695"/>
    </source>
</evidence>
<evidence type="ECO:0000256" key="11">
    <source>
        <dbReference type="ARBA" id="ARBA00022801"/>
    </source>
</evidence>
<keyword evidence="16" id="KW-0325">Glycoprotein</keyword>
<dbReference type="InterPro" id="IPR036397">
    <property type="entry name" value="RNaseH_sf"/>
</dbReference>
<feature type="disulfide bond" evidence="20">
    <location>
        <begin position="38"/>
        <end position="103"/>
    </location>
</feature>
<organism evidence="25 26">
    <name type="scientific">Capsicum baccatum</name>
    <name type="common">Peruvian pepper</name>
    <dbReference type="NCBI Taxonomy" id="33114"/>
    <lineage>
        <taxon>Eukaryota</taxon>
        <taxon>Viridiplantae</taxon>
        <taxon>Streptophyta</taxon>
        <taxon>Embryophyta</taxon>
        <taxon>Tracheophyta</taxon>
        <taxon>Spermatophyta</taxon>
        <taxon>Magnoliopsida</taxon>
        <taxon>eudicotyledons</taxon>
        <taxon>Gunneridae</taxon>
        <taxon>Pentapetalae</taxon>
        <taxon>asterids</taxon>
        <taxon>lamiids</taxon>
        <taxon>Solanales</taxon>
        <taxon>Solanaceae</taxon>
        <taxon>Solanoideae</taxon>
        <taxon>Capsiceae</taxon>
        <taxon>Capsicum</taxon>
    </lineage>
</organism>
<dbReference type="InterPro" id="IPR000823">
    <property type="entry name" value="Peroxidase_pln"/>
</dbReference>
<evidence type="ECO:0000256" key="21">
    <source>
        <dbReference type="RuleBase" id="RU004241"/>
    </source>
</evidence>
<dbReference type="GO" id="GO:0003676">
    <property type="term" value="F:nucleic acid binding"/>
    <property type="evidence" value="ECO:0007669"/>
    <property type="project" value="InterPro"/>
</dbReference>
<dbReference type="STRING" id="33114.A0A2G2X9N8"/>
<dbReference type="GO" id="GO:0140825">
    <property type="term" value="F:lactoperoxidase activity"/>
    <property type="evidence" value="ECO:0007669"/>
    <property type="project" value="UniProtKB-EC"/>
</dbReference>
<dbReference type="Pfam" id="PF17917">
    <property type="entry name" value="RT_RNaseH"/>
    <property type="match status" value="1"/>
</dbReference>
<feature type="binding site" evidence="18">
    <location>
        <position position="159"/>
    </location>
    <ligand>
        <name>substrate</name>
    </ligand>
</feature>
<dbReference type="GO" id="GO:0004519">
    <property type="term" value="F:endonuclease activity"/>
    <property type="evidence" value="ECO:0007669"/>
    <property type="project" value="UniProtKB-KW"/>
</dbReference>
<feature type="binding site" evidence="19">
    <location>
        <position position="217"/>
    </location>
    <ligand>
        <name>Ca(2+)</name>
        <dbReference type="ChEBI" id="CHEBI:29108"/>
        <label>2</label>
    </ligand>
</feature>
<dbReference type="SUPFAM" id="SSF53098">
    <property type="entry name" value="Ribonuclease H-like"/>
    <property type="match status" value="1"/>
</dbReference>
<evidence type="ECO:0000256" key="12">
    <source>
        <dbReference type="ARBA" id="ARBA00022918"/>
    </source>
</evidence>
<dbReference type="Pfam" id="PF00141">
    <property type="entry name" value="peroxidase"/>
    <property type="match status" value="1"/>
</dbReference>
<feature type="region of interest" description="Disordered" evidence="22">
    <location>
        <begin position="439"/>
        <end position="488"/>
    </location>
</feature>
<comment type="cofactor">
    <cofactor evidence="19">
        <name>Ca(2+)</name>
        <dbReference type="ChEBI" id="CHEBI:29108"/>
    </cofactor>
    <text evidence="19">Binds 2 calcium ions per subunit.</text>
</comment>
<dbReference type="Pfam" id="PF24626">
    <property type="entry name" value="SH3_Tf2-1"/>
    <property type="match status" value="1"/>
</dbReference>
<dbReference type="Gene3D" id="2.40.70.10">
    <property type="entry name" value="Acid Proteases"/>
    <property type="match status" value="1"/>
</dbReference>
<dbReference type="Proteomes" id="UP000224567">
    <property type="component" value="Unassembled WGS sequence"/>
</dbReference>
<keyword evidence="19" id="KW-0106">Calcium</keyword>
<keyword evidence="4 25" id="KW-0575">Peroxidase</keyword>
<keyword evidence="15 20" id="KW-1015">Disulfide bond</keyword>
<keyword evidence="5" id="KW-0349">Heme</keyword>
<evidence type="ECO:0000256" key="19">
    <source>
        <dbReference type="PIRSR" id="PIRSR600823-3"/>
    </source>
</evidence>
<keyword evidence="6" id="KW-0808">Transferase</keyword>
<comment type="similarity">
    <text evidence="21">Belongs to the peroxidase family.</text>
</comment>
<dbReference type="Gene3D" id="1.10.520.10">
    <property type="match status" value="2"/>
</dbReference>
<evidence type="ECO:0000256" key="3">
    <source>
        <dbReference type="ARBA" id="ARBA00012313"/>
    </source>
</evidence>
<evidence type="ECO:0000256" key="23">
    <source>
        <dbReference type="SAM" id="SignalP"/>
    </source>
</evidence>
<dbReference type="InterPro" id="IPR033905">
    <property type="entry name" value="Secretory_peroxidase"/>
</dbReference>
<feature type="region of interest" description="Disordered" evidence="22">
    <location>
        <begin position="286"/>
        <end position="356"/>
    </location>
</feature>
<feature type="binding site" evidence="19">
    <location>
        <position position="73"/>
    </location>
    <ligand>
        <name>Ca(2+)</name>
        <dbReference type="ChEBI" id="CHEBI:29108"/>
        <label>1</label>
    </ligand>
</feature>
<evidence type="ECO:0000256" key="16">
    <source>
        <dbReference type="ARBA" id="ARBA00023180"/>
    </source>
</evidence>
<comment type="catalytic activity">
    <reaction evidence="1">
        <text>2 a phenolic donor + H2O2 = 2 a phenolic radical donor + 2 H2O</text>
        <dbReference type="Rhea" id="RHEA:56136"/>
        <dbReference type="ChEBI" id="CHEBI:15377"/>
        <dbReference type="ChEBI" id="CHEBI:16240"/>
        <dbReference type="ChEBI" id="CHEBI:139520"/>
        <dbReference type="ChEBI" id="CHEBI:139521"/>
        <dbReference type="EC" id="1.11.1.7"/>
    </reaction>
</comment>
<dbReference type="OrthoDB" id="1738613at2759"/>
<dbReference type="InterPro" id="IPR012337">
    <property type="entry name" value="RNaseH-like_sf"/>
</dbReference>
<comment type="cofactor">
    <cofactor evidence="2">
        <name>heme b</name>
        <dbReference type="ChEBI" id="CHEBI:60344"/>
    </cofactor>
</comment>
<protein>
    <recommendedName>
        <fullName evidence="3">peroxidase</fullName>
        <ecNumber evidence="3">1.11.1.7</ecNumber>
    </recommendedName>
</protein>
<dbReference type="GO" id="GO:0020037">
    <property type="term" value="F:heme binding"/>
    <property type="evidence" value="ECO:0007669"/>
    <property type="project" value="InterPro"/>
</dbReference>
<evidence type="ECO:0000256" key="22">
    <source>
        <dbReference type="SAM" id="MobiDB-lite"/>
    </source>
</evidence>
<feature type="compositionally biased region" description="Basic and acidic residues" evidence="22">
    <location>
        <begin position="439"/>
        <end position="453"/>
    </location>
</feature>
<keyword evidence="14" id="KW-0408">Iron</keyword>
<feature type="binding site" evidence="19">
    <location>
        <position position="70"/>
    </location>
    <ligand>
        <name>Ca(2+)</name>
        <dbReference type="ChEBI" id="CHEBI:29108"/>
        <label>1</label>
    </ligand>
</feature>
<dbReference type="CDD" id="cd00693">
    <property type="entry name" value="secretory_peroxidase"/>
    <property type="match status" value="1"/>
</dbReference>
<evidence type="ECO:0000256" key="18">
    <source>
        <dbReference type="PIRSR" id="PIRSR600823-2"/>
    </source>
</evidence>
<keyword evidence="10" id="KW-0255">Endonuclease</keyword>
<evidence type="ECO:0000256" key="2">
    <source>
        <dbReference type="ARBA" id="ARBA00001970"/>
    </source>
</evidence>
<sequence>MSTSNQSLAATAAILSHFLLSCIQCHAQLSATFYDDTCPDAFNTIRATIRQAISEELRMAASLILLHFHDCFVLSEKTAVPNLGSARGFGIIEDVKREVEESCPGVVSCADILAVTTRDASVAESSHNFFSVGGPSWMVKLERRDSTSANKTLANTDIPGPFDSLDKLISRFANKGLSTRDMVALSGFMAMEQTSMLILQALDCPPEGENENLAHIDNNYFKNLVDKKSLLQSDQVLFNGGSTDSIVSEYCNSPRAFSSDFAAAMIKMGDINPLAGKTEKVKAVVAHGRDESDSEEEANYLNNQGGFRGNTQGNQGRNYYDKSGNKDQGSWKNNNDKSGLYIPPGRRDTTTSGSGSMEDMMAKLLKGVEATSAGVTEQLSQLSAALNQRKAGTLPSNTVKNPRNDGSCMAITTRSGKVLETSSKGKQVVDEAADINDNAKGEDSAEAGHDVHDVTPSGLQPETTKIQKQEEKKAVEKTIPYPPPPFPQRLKKIADDTKFRKFMNMLKQLTINVPLVEALEQMPGYAKFMKDILTKKRAASYELKDTVHHCSAIATRSLIQKKADPDAFTIPCTVGSINFAKALCDLGASINLMPLSVYRKLGLGDPTPTNMRLVMADRSLNDEVVHFDICKAMKQPSDMDVFSVAYEDKKALSIEKPFIVDSLSDALLNVEHEDDEDYEETTCALTEIGSYSNTLKKLDLDLKNQPSPTAKTSIEEPPMLESKELPDYLRYVFLESGNMLPVSVTDDLSEQHVEALISALMRYKRAMGRKIDDIIGIPLGICMHKSHLEEDCMPTSTMAPNDKKSNHFTKRPEKRKKRARRIEYASIALTCSKEKLYVWKRDNVKTICRGIFFYCVSHVDIDSEEGQVSVVRFMREEFLGIEDSTHLSSSLSSSRWFRWLKPYEKNYPTHDLELATVVFFLKIWRHYLYRVHVDVFTDHKSLQYVFSQKDFNLCQRGWLELLKDYDMSVIYHLGKANVVAETLSRLSMGSISHIKDSKKTIAQEIHQLTKLGIRLVDSSEGGVCVQSSSDSSLVSEVKIEHQKPSGSMQEFTIPTRKWEEVNMDFMTGLPCTLHQHDSVWVIIDKMTKSAHFLPVRTSYSAEDYAKLYIRELVRLYGVPLSIISDKDGQAEKNIQTLKDMLREYAIDFKGSWDDHFPLIEFAYNNSYHSSIQIAPFEALYCRRYRSLIDVRRKDLEFEVNDYVYLKISPMKGVKRFGKKGKLSPRYVGPFRILSCFGKVAYELKLPSNLASVHPVFHVSLLKKCIGAPAVVVPI</sequence>
<feature type="active site" description="Proton acceptor" evidence="17">
    <location>
        <position position="69"/>
    </location>
</feature>
<dbReference type="Gene3D" id="3.30.420.10">
    <property type="entry name" value="Ribonuclease H-like superfamily/Ribonuclease H"/>
    <property type="match status" value="2"/>
</dbReference>